<dbReference type="EMBL" id="CP038026">
    <property type="protein sequence ID" value="QBQ36787.1"/>
    <property type="molecule type" value="Genomic_DNA"/>
</dbReference>
<dbReference type="NCBIfam" id="TIGR03510">
    <property type="entry name" value="XapX"/>
    <property type="match status" value="1"/>
</dbReference>
<reference evidence="1" key="3">
    <citation type="submission" date="2022-12" db="EMBL/GenBank/DDBJ databases">
        <authorList>
            <person name="Sun Q."/>
            <person name="Kim S."/>
        </authorList>
    </citation>
    <scope>NUCLEOTIDE SEQUENCE</scope>
    <source>
        <strain evidence="1">KCTC 12344</strain>
    </source>
</reference>
<dbReference type="Proteomes" id="UP000294359">
    <property type="component" value="Chromosome"/>
</dbReference>
<dbReference type="RefSeq" id="WP_134385066.1">
    <property type="nucleotide sequence ID" value="NZ_BMWW01000001.1"/>
</dbReference>
<accession>A0A4P7BFP4</accession>
<dbReference type="AlphaFoldDB" id="A0A4P7BFP4"/>
<gene>
    <name evidence="2" type="ORF">E1742_11875</name>
    <name evidence="1" type="ORF">GCM10007388_00960</name>
</gene>
<name>A0A4P7BFP4_9BURK</name>
<dbReference type="EMBL" id="BMWW01000001">
    <property type="protein sequence ID" value="GGY72740.1"/>
    <property type="molecule type" value="Genomic_DNA"/>
</dbReference>
<proteinExistence type="predicted"/>
<evidence type="ECO:0000313" key="2">
    <source>
        <dbReference type="EMBL" id="QBQ36787.1"/>
    </source>
</evidence>
<evidence type="ECO:0000313" key="4">
    <source>
        <dbReference type="Proteomes" id="UP000619512"/>
    </source>
</evidence>
<dbReference type="OrthoDB" id="122938at2"/>
<dbReference type="Proteomes" id="UP000619512">
    <property type="component" value="Unassembled WGS sequence"/>
</dbReference>
<organism evidence="1 4">
    <name type="scientific">Pseudoduganella plicata</name>
    <dbReference type="NCBI Taxonomy" id="321984"/>
    <lineage>
        <taxon>Bacteria</taxon>
        <taxon>Pseudomonadati</taxon>
        <taxon>Pseudomonadota</taxon>
        <taxon>Betaproteobacteria</taxon>
        <taxon>Burkholderiales</taxon>
        <taxon>Oxalobacteraceae</taxon>
        <taxon>Telluria group</taxon>
        <taxon>Pseudoduganella</taxon>
    </lineage>
</organism>
<dbReference type="InterPro" id="IPR020017">
    <property type="entry name" value="XapX_domain"/>
</dbReference>
<evidence type="ECO:0000313" key="1">
    <source>
        <dbReference type="EMBL" id="GGY72740.1"/>
    </source>
</evidence>
<reference evidence="2 3" key="2">
    <citation type="submission" date="2019-03" db="EMBL/GenBank/DDBJ databases">
        <title>Draft Genome Sequences of Six Type Strains of the Genus Massilia.</title>
        <authorList>
            <person name="Miess H."/>
            <person name="Frediansyhah A."/>
            <person name="Gross H."/>
        </authorList>
    </citation>
    <scope>NUCLEOTIDE SEQUENCE [LARGE SCALE GENOMIC DNA]</scope>
    <source>
        <strain evidence="2 3">DSM 17505</strain>
    </source>
</reference>
<keyword evidence="3" id="KW-1185">Reference proteome</keyword>
<reference evidence="1" key="1">
    <citation type="journal article" date="2014" name="Int. J. Syst. Evol. Microbiol.">
        <title>Complete genome sequence of Corynebacterium casei LMG S-19264T (=DSM 44701T), isolated from a smear-ripened cheese.</title>
        <authorList>
            <consortium name="US DOE Joint Genome Institute (JGI-PGF)"/>
            <person name="Walter F."/>
            <person name="Albersmeier A."/>
            <person name="Kalinowski J."/>
            <person name="Ruckert C."/>
        </authorList>
    </citation>
    <scope>NUCLEOTIDE SEQUENCE</scope>
    <source>
        <strain evidence="1">KCTC 12344</strain>
    </source>
</reference>
<protein>
    <submittedName>
        <fullName evidence="2">XapX domain-containing protein</fullName>
    </submittedName>
</protein>
<sequence length="51" mass="4937">MSALVIGSLLGLGIGAICRACDIPSPAPPTPIGALLVVAMTSGYVVGGWVA</sequence>
<evidence type="ECO:0000313" key="3">
    <source>
        <dbReference type="Proteomes" id="UP000294359"/>
    </source>
</evidence>